<evidence type="ECO:0000313" key="2">
    <source>
        <dbReference type="Proteomes" id="UP000316621"/>
    </source>
</evidence>
<dbReference type="AlphaFoldDB" id="A0A4Y7KTK9"/>
<dbReference type="EMBL" id="CM010722">
    <property type="protein sequence ID" value="RZC75289.1"/>
    <property type="molecule type" value="Genomic_DNA"/>
</dbReference>
<dbReference type="Proteomes" id="UP000316621">
    <property type="component" value="Chromosome 8"/>
</dbReference>
<sequence length="212" mass="23319">MGFPLLKNCKVLSIFLDAGPDVRWVGDDTGMLGVHVGQRSIELHFKFKSAASSAILTCIGDSNIVVATDEQRGQPKVHNTYGAILFLTLTRNHGNTGGVGMHLTPDHSGQAGTFMYTCVLDATKFTRETSQWSAPTRNTNDWWSDGKSGPSPAKRSQLCLPTFYFLITYSTLDMEKCFARIVLRNEVFGGECRVGEMHTKIKKGTKLLVVNA</sequence>
<keyword evidence="2" id="KW-1185">Reference proteome</keyword>
<organism evidence="1 2">
    <name type="scientific">Papaver somniferum</name>
    <name type="common">Opium poppy</name>
    <dbReference type="NCBI Taxonomy" id="3469"/>
    <lineage>
        <taxon>Eukaryota</taxon>
        <taxon>Viridiplantae</taxon>
        <taxon>Streptophyta</taxon>
        <taxon>Embryophyta</taxon>
        <taxon>Tracheophyta</taxon>
        <taxon>Spermatophyta</taxon>
        <taxon>Magnoliopsida</taxon>
        <taxon>Ranunculales</taxon>
        <taxon>Papaveraceae</taxon>
        <taxon>Papaveroideae</taxon>
        <taxon>Papaver</taxon>
    </lineage>
</organism>
<protein>
    <submittedName>
        <fullName evidence="1">Uncharacterized protein</fullName>
    </submittedName>
</protein>
<accession>A0A4Y7KTK9</accession>
<dbReference type="Gramene" id="RZC75289">
    <property type="protein sequence ID" value="RZC75289"/>
    <property type="gene ID" value="C5167_050771"/>
</dbReference>
<name>A0A4Y7KTK9_PAPSO</name>
<proteinExistence type="predicted"/>
<gene>
    <name evidence="1" type="ORF">C5167_050771</name>
</gene>
<evidence type="ECO:0000313" key="1">
    <source>
        <dbReference type="EMBL" id="RZC75289.1"/>
    </source>
</evidence>
<reference evidence="1 2" key="1">
    <citation type="journal article" date="2018" name="Science">
        <title>The opium poppy genome and morphinan production.</title>
        <authorList>
            <person name="Guo L."/>
            <person name="Winzer T."/>
            <person name="Yang X."/>
            <person name="Li Y."/>
            <person name="Ning Z."/>
            <person name="He Z."/>
            <person name="Teodor R."/>
            <person name="Lu Y."/>
            <person name="Bowser T.A."/>
            <person name="Graham I.A."/>
            <person name="Ye K."/>
        </authorList>
    </citation>
    <scope>NUCLEOTIDE SEQUENCE [LARGE SCALE GENOMIC DNA]</scope>
    <source>
        <strain evidence="2">cv. HN1</strain>
        <tissue evidence="1">Leaves</tissue>
    </source>
</reference>